<keyword evidence="2" id="KW-1185">Reference proteome</keyword>
<reference evidence="1 2" key="1">
    <citation type="submission" date="2018-08" db="EMBL/GenBank/DDBJ databases">
        <title>Henriciella mobilis sp. nov., isolated from seawater.</title>
        <authorList>
            <person name="Cheng H."/>
            <person name="Wu Y.-H."/>
            <person name="Xu X.-W."/>
            <person name="Guo L.-L."/>
        </authorList>
    </citation>
    <scope>NUCLEOTIDE SEQUENCE [LARGE SCALE GENOMIC DNA]</scope>
    <source>
        <strain evidence="1 2">JN25</strain>
    </source>
</reference>
<dbReference type="RefSeq" id="WP_119376334.1">
    <property type="nucleotide sequence ID" value="NZ_QWFX01000012.1"/>
</dbReference>
<accession>A0A399RF84</accession>
<organism evidence="1 2">
    <name type="scientific">Henriciella mobilis</name>
    <dbReference type="NCBI Taxonomy" id="2305467"/>
    <lineage>
        <taxon>Bacteria</taxon>
        <taxon>Pseudomonadati</taxon>
        <taxon>Pseudomonadota</taxon>
        <taxon>Alphaproteobacteria</taxon>
        <taxon>Hyphomonadales</taxon>
        <taxon>Hyphomonadaceae</taxon>
        <taxon>Henriciella</taxon>
    </lineage>
</organism>
<sequence>MLWFAIVGFLAWVGGWRTLAKTYGAQLPDDFQGRRLRTVTLGHGRFPRVHYRGVLWAAFEPDRLLLKPHILFRWAQPPLVIPRSDIKAAERKGLLRRFCEMRTSAHPGISFHLPVKHFGWPEDIAGRA</sequence>
<protein>
    <submittedName>
        <fullName evidence="1">Uncharacterized protein</fullName>
    </submittedName>
</protein>
<proteinExistence type="predicted"/>
<dbReference type="OrthoDB" id="7629018at2"/>
<dbReference type="AlphaFoldDB" id="A0A399RF84"/>
<dbReference type="EMBL" id="QWFX01000012">
    <property type="protein sequence ID" value="RIJ29313.1"/>
    <property type="molecule type" value="Genomic_DNA"/>
</dbReference>
<evidence type="ECO:0000313" key="2">
    <source>
        <dbReference type="Proteomes" id="UP000266385"/>
    </source>
</evidence>
<dbReference type="Proteomes" id="UP000266385">
    <property type="component" value="Unassembled WGS sequence"/>
</dbReference>
<gene>
    <name evidence="1" type="ORF">D1223_10235</name>
</gene>
<name>A0A399RF84_9PROT</name>
<comment type="caution">
    <text evidence="1">The sequence shown here is derived from an EMBL/GenBank/DDBJ whole genome shotgun (WGS) entry which is preliminary data.</text>
</comment>
<evidence type="ECO:0000313" key="1">
    <source>
        <dbReference type="EMBL" id="RIJ29313.1"/>
    </source>
</evidence>